<feature type="compositionally biased region" description="Basic and acidic residues" evidence="1">
    <location>
        <begin position="1"/>
        <end position="13"/>
    </location>
</feature>
<feature type="region of interest" description="Disordered" evidence="1">
    <location>
        <begin position="1"/>
        <end position="22"/>
    </location>
</feature>
<name>A0A2P2PG03_RHIMU</name>
<evidence type="ECO:0000313" key="2">
    <source>
        <dbReference type="EMBL" id="MBX53666.1"/>
    </source>
</evidence>
<dbReference type="AlphaFoldDB" id="A0A2P2PG03"/>
<protein>
    <submittedName>
        <fullName evidence="2">Uncharacterized protein</fullName>
    </submittedName>
</protein>
<organism evidence="2">
    <name type="scientific">Rhizophora mucronata</name>
    <name type="common">Asiatic mangrove</name>
    <dbReference type="NCBI Taxonomy" id="61149"/>
    <lineage>
        <taxon>Eukaryota</taxon>
        <taxon>Viridiplantae</taxon>
        <taxon>Streptophyta</taxon>
        <taxon>Embryophyta</taxon>
        <taxon>Tracheophyta</taxon>
        <taxon>Spermatophyta</taxon>
        <taxon>Magnoliopsida</taxon>
        <taxon>eudicotyledons</taxon>
        <taxon>Gunneridae</taxon>
        <taxon>Pentapetalae</taxon>
        <taxon>rosids</taxon>
        <taxon>fabids</taxon>
        <taxon>Malpighiales</taxon>
        <taxon>Rhizophoraceae</taxon>
        <taxon>Rhizophora</taxon>
    </lineage>
</organism>
<evidence type="ECO:0000256" key="1">
    <source>
        <dbReference type="SAM" id="MobiDB-lite"/>
    </source>
</evidence>
<proteinExistence type="predicted"/>
<sequence length="37" mass="4573">MKRENQAREDANKSHLILQNVTRRKKLPQKRFFLHKL</sequence>
<dbReference type="EMBL" id="GGEC01073182">
    <property type="protein sequence ID" value="MBX53666.1"/>
    <property type="molecule type" value="Transcribed_RNA"/>
</dbReference>
<reference evidence="2" key="1">
    <citation type="submission" date="2018-02" db="EMBL/GenBank/DDBJ databases">
        <title>Rhizophora mucronata_Transcriptome.</title>
        <authorList>
            <person name="Meera S.P."/>
            <person name="Sreeshan A."/>
            <person name="Augustine A."/>
        </authorList>
    </citation>
    <scope>NUCLEOTIDE SEQUENCE</scope>
    <source>
        <tissue evidence="2">Leaf</tissue>
    </source>
</reference>
<accession>A0A2P2PG03</accession>